<evidence type="ECO:0000256" key="4">
    <source>
        <dbReference type="ARBA" id="ARBA00022490"/>
    </source>
</evidence>
<dbReference type="Pfam" id="PF09135">
    <property type="entry name" value="Alb1"/>
    <property type="match status" value="1"/>
</dbReference>
<evidence type="ECO:0008006" key="10">
    <source>
        <dbReference type="Google" id="ProtNLM"/>
    </source>
</evidence>
<gene>
    <name evidence="8" type="ORF">BCR34DRAFT_609740</name>
</gene>
<dbReference type="GO" id="GO:0005730">
    <property type="term" value="C:nucleolus"/>
    <property type="evidence" value="ECO:0007669"/>
    <property type="project" value="TreeGrafter"/>
</dbReference>
<dbReference type="PANTHER" id="PTHR28280">
    <property type="entry name" value="SHUTTLING PRE-60S FACTOR ECM1"/>
    <property type="match status" value="1"/>
</dbReference>
<evidence type="ECO:0000256" key="6">
    <source>
        <dbReference type="ARBA" id="ARBA00023242"/>
    </source>
</evidence>
<evidence type="ECO:0000313" key="9">
    <source>
        <dbReference type="Proteomes" id="UP000193144"/>
    </source>
</evidence>
<dbReference type="OrthoDB" id="5304887at2759"/>
<feature type="region of interest" description="Disordered" evidence="7">
    <location>
        <begin position="1"/>
        <end position="77"/>
    </location>
</feature>
<organism evidence="8 9">
    <name type="scientific">Clohesyomyces aquaticus</name>
    <dbReference type="NCBI Taxonomy" id="1231657"/>
    <lineage>
        <taxon>Eukaryota</taxon>
        <taxon>Fungi</taxon>
        <taxon>Dikarya</taxon>
        <taxon>Ascomycota</taxon>
        <taxon>Pezizomycotina</taxon>
        <taxon>Dothideomycetes</taxon>
        <taxon>Pleosporomycetidae</taxon>
        <taxon>Pleosporales</taxon>
        <taxon>Lindgomycetaceae</taxon>
        <taxon>Clohesyomyces</taxon>
    </lineage>
</organism>
<dbReference type="InterPro" id="IPR022784">
    <property type="entry name" value="Ribosome_bgen_Alb1"/>
</dbReference>
<proteinExistence type="predicted"/>
<evidence type="ECO:0000256" key="1">
    <source>
        <dbReference type="ARBA" id="ARBA00004123"/>
    </source>
</evidence>
<dbReference type="GO" id="GO:0005737">
    <property type="term" value="C:cytoplasm"/>
    <property type="evidence" value="ECO:0007669"/>
    <property type="project" value="UniProtKB-SubCell"/>
</dbReference>
<dbReference type="GO" id="GO:0030687">
    <property type="term" value="C:preribosome, large subunit precursor"/>
    <property type="evidence" value="ECO:0007669"/>
    <property type="project" value="TreeGrafter"/>
</dbReference>
<dbReference type="AlphaFoldDB" id="A0A1Y2ABE6"/>
<accession>A0A1Y2ABE6</accession>
<dbReference type="EMBL" id="MCFA01000002">
    <property type="protein sequence ID" value="ORY19617.1"/>
    <property type="molecule type" value="Genomic_DNA"/>
</dbReference>
<dbReference type="InterPro" id="IPR053278">
    <property type="entry name" value="Pre-60S_factor_ECM1"/>
</dbReference>
<reference evidence="8 9" key="1">
    <citation type="submission" date="2016-07" db="EMBL/GenBank/DDBJ databases">
        <title>Pervasive Adenine N6-methylation of Active Genes in Fungi.</title>
        <authorList>
            <consortium name="DOE Joint Genome Institute"/>
            <person name="Mondo S.J."/>
            <person name="Dannebaum R.O."/>
            <person name="Kuo R.C."/>
            <person name="Labutti K."/>
            <person name="Haridas S."/>
            <person name="Kuo A."/>
            <person name="Salamov A."/>
            <person name="Ahrendt S.R."/>
            <person name="Lipzen A."/>
            <person name="Sullivan W."/>
            <person name="Andreopoulos W.B."/>
            <person name="Clum A."/>
            <person name="Lindquist E."/>
            <person name="Daum C."/>
            <person name="Ramamoorthy G.K."/>
            <person name="Gryganskyi A."/>
            <person name="Culley D."/>
            <person name="Magnuson J.K."/>
            <person name="James T.Y."/>
            <person name="O'Malley M.A."/>
            <person name="Stajich J.E."/>
            <person name="Spatafora J.W."/>
            <person name="Visel A."/>
            <person name="Grigoriev I.V."/>
        </authorList>
    </citation>
    <scope>NUCLEOTIDE SEQUENCE [LARGE SCALE GENOMIC DNA]</scope>
    <source>
        <strain evidence="8 9">CBS 115471</strain>
    </source>
</reference>
<protein>
    <recommendedName>
        <fullName evidence="10">Alb1-domain-containing protein</fullName>
    </recommendedName>
</protein>
<feature type="compositionally biased region" description="Basic residues" evidence="7">
    <location>
        <begin position="1"/>
        <end position="20"/>
    </location>
</feature>
<evidence type="ECO:0000256" key="2">
    <source>
        <dbReference type="ARBA" id="ARBA00004496"/>
    </source>
</evidence>
<comment type="caution">
    <text evidence="8">The sequence shown here is derived from an EMBL/GenBank/DDBJ whole genome shotgun (WGS) entry which is preliminary data.</text>
</comment>
<evidence type="ECO:0000256" key="3">
    <source>
        <dbReference type="ARBA" id="ARBA00022448"/>
    </source>
</evidence>
<comment type="subcellular location">
    <subcellularLocation>
        <location evidence="2">Cytoplasm</location>
    </subcellularLocation>
    <subcellularLocation>
        <location evidence="1">Nucleus</location>
    </subcellularLocation>
</comment>
<evidence type="ECO:0000256" key="7">
    <source>
        <dbReference type="SAM" id="MobiDB-lite"/>
    </source>
</evidence>
<keyword evidence="5" id="KW-0690">Ribosome biogenesis</keyword>
<evidence type="ECO:0000313" key="8">
    <source>
        <dbReference type="EMBL" id="ORY19617.1"/>
    </source>
</evidence>
<sequence>MAKVGKIKKKPATPHSRASRRALSPSLSISVSKTLPSPSTNPRPPVTSKPHILSASTSSGIRKPKYKQLKHSQRVRQQAGIQRAFDVMDKREVKVLKSVVKEKKVEGVGGKGGRGKGNLFEALEDGGLDLVEDREREWVSDEEMPEVEVPEERSEVLEEAVQGEVKEAVVPESVPLPVATTLEEDELL</sequence>
<keyword evidence="4" id="KW-0963">Cytoplasm</keyword>
<dbReference type="PANTHER" id="PTHR28280:SF1">
    <property type="entry name" value="SHUTTLING PRE-60S FACTOR ECM1"/>
    <property type="match status" value="1"/>
</dbReference>
<feature type="compositionally biased region" description="Low complexity" evidence="7">
    <location>
        <begin position="21"/>
        <end position="30"/>
    </location>
</feature>
<evidence type="ECO:0000256" key="5">
    <source>
        <dbReference type="ARBA" id="ARBA00022517"/>
    </source>
</evidence>
<feature type="compositionally biased region" description="Basic residues" evidence="7">
    <location>
        <begin position="62"/>
        <end position="74"/>
    </location>
</feature>
<keyword evidence="3" id="KW-0813">Transport</keyword>
<keyword evidence="6" id="KW-0539">Nucleus</keyword>
<dbReference type="GO" id="GO:0000055">
    <property type="term" value="P:ribosomal large subunit export from nucleus"/>
    <property type="evidence" value="ECO:0007669"/>
    <property type="project" value="TreeGrafter"/>
</dbReference>
<dbReference type="Proteomes" id="UP000193144">
    <property type="component" value="Unassembled WGS sequence"/>
</dbReference>
<name>A0A1Y2ABE6_9PLEO</name>
<keyword evidence="9" id="KW-1185">Reference proteome</keyword>